<reference evidence="2 3" key="2">
    <citation type="submission" date="2023-06" db="EMBL/GenBank/DDBJ databases">
        <authorList>
            <person name="Zeman M."/>
            <person name="Kubasova T."/>
            <person name="Jahodarova E."/>
            <person name="Nykrynova M."/>
            <person name="Rychlik I."/>
        </authorList>
    </citation>
    <scope>NUCLEOTIDE SEQUENCE [LARGE SCALE GENOMIC DNA]</scope>
    <source>
        <strain evidence="2 3">154_Feed</strain>
    </source>
</reference>
<dbReference type="RefSeq" id="WP_289544943.1">
    <property type="nucleotide sequence ID" value="NZ_JAUDDZ010000005.1"/>
</dbReference>
<dbReference type="Proteomes" id="UP001529421">
    <property type="component" value="Unassembled WGS sequence"/>
</dbReference>
<feature type="transmembrane region" description="Helical" evidence="1">
    <location>
        <begin position="217"/>
        <end position="241"/>
    </location>
</feature>
<reference evidence="3" key="1">
    <citation type="submission" date="2023-06" db="EMBL/GenBank/DDBJ databases">
        <title>Identification and characterization of horizontal gene transfer across gut microbiota members of farm animals based on homology search.</title>
        <authorList>
            <person name="Zeman M."/>
            <person name="Kubasova T."/>
            <person name="Jahodarova E."/>
            <person name="Nykrynova M."/>
            <person name="Rychlik I."/>
        </authorList>
    </citation>
    <scope>NUCLEOTIDE SEQUENCE [LARGE SCALE GENOMIC DNA]</scope>
    <source>
        <strain evidence="3">154_Feed</strain>
    </source>
</reference>
<organism evidence="2 3">
    <name type="scientific">Enorma phocaeensis</name>
    <dbReference type="NCBI Taxonomy" id="1871019"/>
    <lineage>
        <taxon>Bacteria</taxon>
        <taxon>Bacillati</taxon>
        <taxon>Actinomycetota</taxon>
        <taxon>Coriobacteriia</taxon>
        <taxon>Coriobacteriales</taxon>
        <taxon>Coriobacteriaceae</taxon>
        <taxon>Enorma</taxon>
    </lineage>
</organism>
<name>A0ABT7V8J2_9ACTN</name>
<gene>
    <name evidence="2" type="ORF">QUW28_04755</name>
</gene>
<dbReference type="PANTHER" id="PTHR35804">
    <property type="entry name" value="LYSINE EXPORTER LYSO"/>
    <property type="match status" value="1"/>
</dbReference>
<feature type="transmembrane region" description="Helical" evidence="1">
    <location>
        <begin position="182"/>
        <end position="205"/>
    </location>
</feature>
<protein>
    <submittedName>
        <fullName evidence="2">Lysine exporter LysO family protein</fullName>
    </submittedName>
</protein>
<accession>A0ABT7V8J2</accession>
<evidence type="ECO:0000313" key="2">
    <source>
        <dbReference type="EMBL" id="MDM8274810.1"/>
    </source>
</evidence>
<proteinExistence type="predicted"/>
<feature type="transmembrane region" description="Helical" evidence="1">
    <location>
        <begin position="291"/>
        <end position="313"/>
    </location>
</feature>
<sequence length="314" mass="32931">MDILVIMLVGVVAGRFVVPAACKRPVELLQVVCTCLLIFTMGVSLGQNDEFFRELGTWGLQSLVFCLLPMAFSIAIVYALTSWLMGDGRAPRDGGRPKDASGGSLVARVLAFLRGETMVVFAFVALLAGIGAGVCAGDTALLQAVVSASDLILDVLMLLVGVSVGMHRGLISSIREHHIKTLVIPAGVIVGSVAGGCVAALLLGYLPREGMAVASGLGWYSLVGVTIEGLGGAQLGAIAFLASLMRELLSFFSIPLIARRLNYYACIAAAAATSEDTTLPMMIKYTDERTVVFSLVNGIICSTFVPILVSLFLA</sequence>
<dbReference type="EMBL" id="JAUDDZ010000005">
    <property type="protein sequence ID" value="MDM8274810.1"/>
    <property type="molecule type" value="Genomic_DNA"/>
</dbReference>
<keyword evidence="1" id="KW-0472">Membrane</keyword>
<evidence type="ECO:0000256" key="1">
    <source>
        <dbReference type="SAM" id="Phobius"/>
    </source>
</evidence>
<comment type="caution">
    <text evidence="2">The sequence shown here is derived from an EMBL/GenBank/DDBJ whole genome shotgun (WGS) entry which is preliminary data.</text>
</comment>
<keyword evidence="1" id="KW-0812">Transmembrane</keyword>
<keyword evidence="1" id="KW-1133">Transmembrane helix</keyword>
<dbReference type="PANTHER" id="PTHR35804:SF1">
    <property type="entry name" value="LYSINE EXPORTER LYSO"/>
    <property type="match status" value="1"/>
</dbReference>
<dbReference type="Pfam" id="PF03956">
    <property type="entry name" value="Lys_export"/>
    <property type="match status" value="1"/>
</dbReference>
<feature type="transmembrane region" description="Helical" evidence="1">
    <location>
        <begin position="29"/>
        <end position="46"/>
    </location>
</feature>
<keyword evidence="3" id="KW-1185">Reference proteome</keyword>
<dbReference type="InterPro" id="IPR005642">
    <property type="entry name" value="LysO"/>
</dbReference>
<feature type="transmembrane region" description="Helical" evidence="1">
    <location>
        <begin position="140"/>
        <end position="162"/>
    </location>
</feature>
<feature type="transmembrane region" description="Helical" evidence="1">
    <location>
        <begin position="58"/>
        <end position="85"/>
    </location>
</feature>
<evidence type="ECO:0000313" key="3">
    <source>
        <dbReference type="Proteomes" id="UP001529421"/>
    </source>
</evidence>